<dbReference type="Proteomes" id="UP000006078">
    <property type="component" value="Unassembled WGS sequence"/>
</dbReference>
<feature type="transmembrane region" description="Helical" evidence="8">
    <location>
        <begin position="144"/>
        <end position="166"/>
    </location>
</feature>
<dbReference type="STRING" id="29321.AAV33_02480"/>
<keyword evidence="7" id="KW-0862">Zinc</keyword>
<dbReference type="eggNOG" id="COG1272">
    <property type="taxonomic scope" value="Bacteria"/>
</dbReference>
<dbReference type="OrthoDB" id="9813689at2"/>
<feature type="transmembrane region" description="Helical" evidence="8">
    <location>
        <begin position="237"/>
        <end position="258"/>
    </location>
</feature>
<keyword evidence="5 8" id="KW-1133">Transmembrane helix</keyword>
<keyword evidence="3" id="KW-1003">Cell membrane</keyword>
<feature type="transmembrane region" description="Helical" evidence="8">
    <location>
        <begin position="78"/>
        <end position="100"/>
    </location>
</feature>
<comment type="similarity">
    <text evidence="2">Belongs to the UPF0073 (Hly-III) family.</text>
</comment>
<feature type="transmembrane region" description="Helical" evidence="8">
    <location>
        <begin position="120"/>
        <end position="138"/>
    </location>
</feature>
<feature type="binding site" evidence="7">
    <location>
        <position position="101"/>
    </location>
    <ligand>
        <name>Zn(2+)</name>
        <dbReference type="ChEBI" id="CHEBI:29105"/>
    </ligand>
</feature>
<gene>
    <name evidence="9" type="ORF">BN46_1001</name>
    <name evidence="10" type="ORF">HMPREF9719_01219</name>
</gene>
<proteinExistence type="inferred from homology"/>
<sequence length="260" mass="28526">MARTTATGAEDEARRADRSRVKRIEVARENGLLRITQWVADRGKRPKVRGWVHVVAAILSVVSGAVLTTFAWMTLPWLYALGVTIYAAGLVVLFGVSALYHRGPWLKESTIRAWRRADHATISVFIASTYTPLCLIALSPTQAAWILGIAWLGAIAGVVLSMVWIEHPRWLDLVVYLTLGWLIVPLIPALWQSAGPAVVILLAVGGVVYSVGAVFYATSWPGRNANYYGYHEYFHTATVIAAIVHLVAVWMVVVQVGIPS</sequence>
<dbReference type="AlphaFoldDB" id="I7LC83"/>
<dbReference type="HOGENOM" id="CLU_051078_2_2_11"/>
<reference evidence="9 12" key="1">
    <citation type="journal article" date="2012" name="J. Bacteriol.">
        <title>Draft Genome Sequence of Turicella otitidis ATCC 51513, Isolated from Middle Ear Fluid from a Child with Otitis Media.</title>
        <authorList>
            <person name="Brinkrolf K."/>
            <person name="Schneider J."/>
            <person name="Knecht M."/>
            <person name="Ruckert C."/>
            <person name="Tauch A."/>
        </authorList>
    </citation>
    <scope>NUCLEOTIDE SEQUENCE [LARGE SCALE GENOMIC DNA]</scope>
    <source>
        <strain evidence="9 12">ATCC 51513</strain>
    </source>
</reference>
<keyword evidence="7" id="KW-0479">Metal-binding</keyword>
<dbReference type="EMBL" id="CAJZ01000139">
    <property type="protein sequence ID" value="CCI83729.1"/>
    <property type="molecule type" value="Genomic_DNA"/>
</dbReference>
<evidence type="ECO:0000313" key="10">
    <source>
        <dbReference type="EMBL" id="EJZ81844.1"/>
    </source>
</evidence>
<feature type="transmembrane region" description="Helical" evidence="8">
    <location>
        <begin position="173"/>
        <end position="191"/>
    </location>
</feature>
<organism evidence="9 12">
    <name type="scientific">Corynebacterium otitidis ATCC 51513</name>
    <dbReference type="NCBI Taxonomy" id="883169"/>
    <lineage>
        <taxon>Bacteria</taxon>
        <taxon>Bacillati</taxon>
        <taxon>Actinomycetota</taxon>
        <taxon>Actinomycetes</taxon>
        <taxon>Mycobacteriales</taxon>
        <taxon>Corynebacteriaceae</taxon>
        <taxon>Corynebacterium</taxon>
    </lineage>
</organism>
<dbReference type="InterPro" id="IPR005744">
    <property type="entry name" value="Hy-lIII"/>
</dbReference>
<dbReference type="InterPro" id="IPR004254">
    <property type="entry name" value="AdipoR/HlyIII-related"/>
</dbReference>
<protein>
    <submittedName>
        <fullName evidence="10">Hemolysin III family channel protein</fullName>
    </submittedName>
    <submittedName>
        <fullName evidence="9">Putative membrane protein</fullName>
    </submittedName>
</protein>
<reference evidence="10 11" key="2">
    <citation type="submission" date="2012-08" db="EMBL/GenBank/DDBJ databases">
        <title>The Genome Sequence of Turicella otitidis ATCC 51513.</title>
        <authorList>
            <consortium name="The Broad Institute Genome Sequencing Platform"/>
            <person name="Earl A."/>
            <person name="Ward D."/>
            <person name="Feldgarden M."/>
            <person name="Gevers D."/>
            <person name="Huys G."/>
            <person name="Walker B."/>
            <person name="Young S.K."/>
            <person name="Zeng Q."/>
            <person name="Gargeya S."/>
            <person name="Fitzgerald M."/>
            <person name="Haas B."/>
            <person name="Abouelleil A."/>
            <person name="Alvarado L."/>
            <person name="Arachchi H.M."/>
            <person name="Berlin A.M."/>
            <person name="Chapman S.B."/>
            <person name="Goldberg J."/>
            <person name="Griggs A."/>
            <person name="Gujja S."/>
            <person name="Hansen M."/>
            <person name="Howarth C."/>
            <person name="Imamovic A."/>
            <person name="Larimer J."/>
            <person name="McCowen C."/>
            <person name="Montmayeur A."/>
            <person name="Murphy C."/>
            <person name="Neiman D."/>
            <person name="Pearson M."/>
            <person name="Priest M."/>
            <person name="Roberts A."/>
            <person name="Saif S."/>
            <person name="Shea T."/>
            <person name="Sisk P."/>
            <person name="Sykes S."/>
            <person name="Wortman J."/>
            <person name="Nusbaum C."/>
            <person name="Birren B."/>
        </authorList>
    </citation>
    <scope>NUCLEOTIDE SEQUENCE [LARGE SCALE GENOMIC DNA]</scope>
    <source>
        <strain evidence="10 11">ATCC 51513</strain>
    </source>
</reference>
<keyword evidence="11" id="KW-1185">Reference proteome</keyword>
<feature type="binding site" evidence="7">
    <location>
        <position position="231"/>
    </location>
    <ligand>
        <name>Zn(2+)</name>
        <dbReference type="ChEBI" id="CHEBI:29105"/>
    </ligand>
</feature>
<evidence type="ECO:0000256" key="8">
    <source>
        <dbReference type="SAM" id="Phobius"/>
    </source>
</evidence>
<evidence type="ECO:0000256" key="1">
    <source>
        <dbReference type="ARBA" id="ARBA00004651"/>
    </source>
</evidence>
<dbReference type="PANTHER" id="PTHR20855">
    <property type="entry name" value="ADIPOR/PROGESTIN RECEPTOR-RELATED"/>
    <property type="match status" value="1"/>
</dbReference>
<feature type="transmembrane region" description="Helical" evidence="8">
    <location>
        <begin position="51"/>
        <end position="72"/>
    </location>
</feature>
<dbReference type="EMBL" id="AHAE01000056">
    <property type="protein sequence ID" value="EJZ81844.1"/>
    <property type="molecule type" value="Genomic_DNA"/>
</dbReference>
<keyword evidence="4 8" id="KW-0812">Transmembrane</keyword>
<evidence type="ECO:0000256" key="7">
    <source>
        <dbReference type="PIRSR" id="PIRSR604254-1"/>
    </source>
</evidence>
<comment type="caution">
    <text evidence="9">The sequence shown here is derived from an EMBL/GenBank/DDBJ whole genome shotgun (WGS) entry which is preliminary data.</text>
</comment>
<dbReference type="GO" id="GO:0140911">
    <property type="term" value="F:pore-forming activity"/>
    <property type="evidence" value="ECO:0007669"/>
    <property type="project" value="InterPro"/>
</dbReference>
<dbReference type="NCBIfam" id="TIGR01065">
    <property type="entry name" value="hlyIII"/>
    <property type="match status" value="1"/>
</dbReference>
<evidence type="ECO:0000313" key="12">
    <source>
        <dbReference type="Proteomes" id="UP000011016"/>
    </source>
</evidence>
<dbReference type="RefSeq" id="WP_004601109.1">
    <property type="nucleotide sequence ID" value="NZ_HF541867.1"/>
</dbReference>
<evidence type="ECO:0000313" key="9">
    <source>
        <dbReference type="EMBL" id="CCI83729.1"/>
    </source>
</evidence>
<evidence type="ECO:0000256" key="3">
    <source>
        <dbReference type="ARBA" id="ARBA00022475"/>
    </source>
</evidence>
<feature type="transmembrane region" description="Helical" evidence="8">
    <location>
        <begin position="197"/>
        <end position="217"/>
    </location>
</feature>
<evidence type="ECO:0000256" key="5">
    <source>
        <dbReference type="ARBA" id="ARBA00022989"/>
    </source>
</evidence>
<evidence type="ECO:0000256" key="6">
    <source>
        <dbReference type="ARBA" id="ARBA00023136"/>
    </source>
</evidence>
<dbReference type="Pfam" id="PF03006">
    <property type="entry name" value="HlyIII"/>
    <property type="match status" value="1"/>
</dbReference>
<evidence type="ECO:0000256" key="2">
    <source>
        <dbReference type="ARBA" id="ARBA00008488"/>
    </source>
</evidence>
<evidence type="ECO:0000256" key="4">
    <source>
        <dbReference type="ARBA" id="ARBA00022692"/>
    </source>
</evidence>
<dbReference type="GO" id="GO:0046872">
    <property type="term" value="F:metal ion binding"/>
    <property type="evidence" value="ECO:0007669"/>
    <property type="project" value="UniProtKB-KW"/>
</dbReference>
<dbReference type="Proteomes" id="UP000011016">
    <property type="component" value="Unassembled WGS sequence"/>
</dbReference>
<dbReference type="PATRIC" id="fig|883169.3.peg.1175"/>
<feature type="binding site" evidence="7">
    <location>
        <position position="235"/>
    </location>
    <ligand>
        <name>Zn(2+)</name>
        <dbReference type="ChEBI" id="CHEBI:29105"/>
    </ligand>
</feature>
<accession>I7LC83</accession>
<name>I7LC83_9CORY</name>
<evidence type="ECO:0000313" key="11">
    <source>
        <dbReference type="Proteomes" id="UP000006078"/>
    </source>
</evidence>
<keyword evidence="6 8" id="KW-0472">Membrane</keyword>
<dbReference type="PANTHER" id="PTHR20855:SF3">
    <property type="entry name" value="LD03007P"/>
    <property type="match status" value="1"/>
</dbReference>
<dbReference type="GO" id="GO:0005886">
    <property type="term" value="C:plasma membrane"/>
    <property type="evidence" value="ECO:0007669"/>
    <property type="project" value="UniProtKB-SubCell"/>
</dbReference>
<comment type="subcellular location">
    <subcellularLocation>
        <location evidence="1">Cell membrane</location>
        <topology evidence="1">Multi-pass membrane protein</topology>
    </subcellularLocation>
</comment>